<dbReference type="EMBL" id="VUJU01005913">
    <property type="protein sequence ID" value="KAF0749947.1"/>
    <property type="molecule type" value="Genomic_DNA"/>
</dbReference>
<gene>
    <name evidence="1" type="ORF">FWK35_00013588</name>
</gene>
<proteinExistence type="predicted"/>
<reference evidence="1 2" key="1">
    <citation type="submission" date="2019-08" db="EMBL/GenBank/DDBJ databases">
        <title>Whole genome of Aphis craccivora.</title>
        <authorList>
            <person name="Voronova N.V."/>
            <person name="Shulinski R.S."/>
            <person name="Bandarenka Y.V."/>
            <person name="Zhorov D.G."/>
            <person name="Warner D."/>
        </authorList>
    </citation>
    <scope>NUCLEOTIDE SEQUENCE [LARGE SCALE GENOMIC DNA]</scope>
    <source>
        <strain evidence="1">180601</strain>
        <tissue evidence="1">Whole Body</tissue>
    </source>
</reference>
<sequence>MIDINEHELQTDNDEIMTNEYTDDTIIIPEDITPNNIFEELQSVYNTYLDICNGVTSLGDDLNAFHNENISKKLLDFCKLLPCWSA</sequence>
<dbReference type="Proteomes" id="UP000478052">
    <property type="component" value="Unassembled WGS sequence"/>
</dbReference>
<comment type="caution">
    <text evidence="1">The sequence shown here is derived from an EMBL/GenBank/DDBJ whole genome shotgun (WGS) entry which is preliminary data.</text>
</comment>
<accession>A0A6G0Y626</accession>
<name>A0A6G0Y626_APHCR</name>
<protein>
    <submittedName>
        <fullName evidence="1">Uncharacterized protein</fullName>
    </submittedName>
</protein>
<feature type="non-terminal residue" evidence="1">
    <location>
        <position position="86"/>
    </location>
</feature>
<keyword evidence="2" id="KW-1185">Reference proteome</keyword>
<evidence type="ECO:0000313" key="1">
    <source>
        <dbReference type="EMBL" id="KAF0749947.1"/>
    </source>
</evidence>
<organism evidence="1 2">
    <name type="scientific">Aphis craccivora</name>
    <name type="common">Cowpea aphid</name>
    <dbReference type="NCBI Taxonomy" id="307492"/>
    <lineage>
        <taxon>Eukaryota</taxon>
        <taxon>Metazoa</taxon>
        <taxon>Ecdysozoa</taxon>
        <taxon>Arthropoda</taxon>
        <taxon>Hexapoda</taxon>
        <taxon>Insecta</taxon>
        <taxon>Pterygota</taxon>
        <taxon>Neoptera</taxon>
        <taxon>Paraneoptera</taxon>
        <taxon>Hemiptera</taxon>
        <taxon>Sternorrhyncha</taxon>
        <taxon>Aphidomorpha</taxon>
        <taxon>Aphidoidea</taxon>
        <taxon>Aphididae</taxon>
        <taxon>Aphidini</taxon>
        <taxon>Aphis</taxon>
        <taxon>Aphis</taxon>
    </lineage>
</organism>
<dbReference type="AlphaFoldDB" id="A0A6G0Y626"/>
<evidence type="ECO:0000313" key="2">
    <source>
        <dbReference type="Proteomes" id="UP000478052"/>
    </source>
</evidence>